<dbReference type="OrthoDB" id="5866497at2759"/>
<accession>A0A0N4WK16</accession>
<dbReference type="EMBL" id="UZAF01017553">
    <property type="protein sequence ID" value="VDO42746.1"/>
    <property type="molecule type" value="Genomic_DNA"/>
</dbReference>
<evidence type="ECO:0000313" key="1">
    <source>
        <dbReference type="EMBL" id="VDO42746.1"/>
    </source>
</evidence>
<gene>
    <name evidence="1" type="ORF">HPLM_LOCUS11383</name>
</gene>
<dbReference type="AlphaFoldDB" id="A0A0N4WK16"/>
<reference evidence="1 2" key="2">
    <citation type="submission" date="2018-11" db="EMBL/GenBank/DDBJ databases">
        <authorList>
            <consortium name="Pathogen Informatics"/>
        </authorList>
    </citation>
    <scope>NUCLEOTIDE SEQUENCE [LARGE SCALE GENOMIC DNA]</scope>
    <source>
        <strain evidence="1 2">MHpl1</strain>
    </source>
</reference>
<proteinExistence type="predicted"/>
<dbReference type="WBParaSite" id="HPLM_0001139101-mRNA-1">
    <property type="protein sequence ID" value="HPLM_0001139101-mRNA-1"/>
    <property type="gene ID" value="HPLM_0001139101"/>
</dbReference>
<dbReference type="Proteomes" id="UP000268014">
    <property type="component" value="Unassembled WGS sequence"/>
</dbReference>
<organism evidence="3">
    <name type="scientific">Haemonchus placei</name>
    <name type="common">Barber's pole worm</name>
    <dbReference type="NCBI Taxonomy" id="6290"/>
    <lineage>
        <taxon>Eukaryota</taxon>
        <taxon>Metazoa</taxon>
        <taxon>Ecdysozoa</taxon>
        <taxon>Nematoda</taxon>
        <taxon>Chromadorea</taxon>
        <taxon>Rhabditida</taxon>
        <taxon>Rhabditina</taxon>
        <taxon>Rhabditomorpha</taxon>
        <taxon>Strongyloidea</taxon>
        <taxon>Trichostrongylidae</taxon>
        <taxon>Haemonchus</taxon>
    </lineage>
</organism>
<evidence type="ECO:0000313" key="2">
    <source>
        <dbReference type="Proteomes" id="UP000268014"/>
    </source>
</evidence>
<dbReference type="OMA" id="ICKNNAD"/>
<name>A0A0N4WK16_HAEPC</name>
<keyword evidence="2" id="KW-1185">Reference proteome</keyword>
<reference evidence="3" key="1">
    <citation type="submission" date="2017-02" db="UniProtKB">
        <authorList>
            <consortium name="WormBaseParasite"/>
        </authorList>
    </citation>
    <scope>IDENTIFICATION</scope>
</reference>
<sequence>MRYREYTTNVDFPSIAEETCEQRRSAIALHESGIRQLSVGTVELQRLCSEIREEFKICKNNADRKEVTFGIEEMVKGSNLHPIVAATDEVGIMLADALMKDSAQGTD</sequence>
<protein>
    <submittedName>
        <fullName evidence="3">Phenylalanine ammonia-lyase</fullName>
    </submittedName>
</protein>
<evidence type="ECO:0000313" key="3">
    <source>
        <dbReference type="WBParaSite" id="HPLM_0001139101-mRNA-1"/>
    </source>
</evidence>